<evidence type="ECO:0000313" key="1">
    <source>
        <dbReference type="EMBL" id="KAF3694752.1"/>
    </source>
</evidence>
<proteinExistence type="predicted"/>
<organism evidence="1 2">
    <name type="scientific">Channa argus</name>
    <name type="common">Northern snakehead</name>
    <name type="synonym">Ophicephalus argus</name>
    <dbReference type="NCBI Taxonomy" id="215402"/>
    <lineage>
        <taxon>Eukaryota</taxon>
        <taxon>Metazoa</taxon>
        <taxon>Chordata</taxon>
        <taxon>Craniata</taxon>
        <taxon>Vertebrata</taxon>
        <taxon>Euteleostomi</taxon>
        <taxon>Actinopterygii</taxon>
        <taxon>Neopterygii</taxon>
        <taxon>Teleostei</taxon>
        <taxon>Neoteleostei</taxon>
        <taxon>Acanthomorphata</taxon>
        <taxon>Anabantaria</taxon>
        <taxon>Anabantiformes</taxon>
        <taxon>Channoidei</taxon>
        <taxon>Channidae</taxon>
        <taxon>Channa</taxon>
    </lineage>
</organism>
<dbReference type="Proteomes" id="UP000503349">
    <property type="component" value="Chromosome 10"/>
</dbReference>
<keyword evidence="2" id="KW-1185">Reference proteome</keyword>
<evidence type="ECO:0000313" key="2">
    <source>
        <dbReference type="Proteomes" id="UP000503349"/>
    </source>
</evidence>
<accession>A0A6G1PWW6</accession>
<sequence length="112" mass="13043">MGFCIDPQDRKQNYCDNRERLRKSEKREIFVYITFGGGRTGGWGRVYMCGGKTQKVWCGIKCDRPYLTTATDHCQGSRLNLLYRTLHNFFSVSCSKQLTNQNTQKYKIIIAE</sequence>
<gene>
    <name evidence="1" type="ORF">EXN66_Car010428</name>
</gene>
<reference evidence="2" key="2">
    <citation type="submission" date="2019-02" db="EMBL/GenBank/DDBJ databases">
        <title>Opniocepnalus argus Var Kimnra genome.</title>
        <authorList>
            <person name="Zhou C."/>
            <person name="Xiao S."/>
        </authorList>
    </citation>
    <scope>NUCLEOTIDE SEQUENCE [LARGE SCALE GENOMIC DNA]</scope>
</reference>
<name>A0A6G1PWW6_CHAAH</name>
<dbReference type="EMBL" id="CM015721">
    <property type="protein sequence ID" value="KAF3694752.1"/>
    <property type="molecule type" value="Genomic_DNA"/>
</dbReference>
<protein>
    <submittedName>
        <fullName evidence="1">Uncharacterized protein</fullName>
    </submittedName>
</protein>
<dbReference type="AlphaFoldDB" id="A0A6G1PWW6"/>
<reference evidence="1 2" key="1">
    <citation type="submission" date="2019-02" db="EMBL/GenBank/DDBJ databases">
        <title>Opniocepnalus argus genome.</title>
        <authorList>
            <person name="Zhou C."/>
            <person name="Xiao S."/>
        </authorList>
    </citation>
    <scope>NUCLEOTIDE SEQUENCE [LARGE SCALE GENOMIC DNA]</scope>
    <source>
        <strain evidence="1">OARG1902GOOAL</strain>
        <tissue evidence="1">Muscle</tissue>
    </source>
</reference>